<feature type="transmembrane region" description="Helical" evidence="4">
    <location>
        <begin position="294"/>
        <end position="313"/>
    </location>
</feature>
<reference evidence="6 7" key="1">
    <citation type="submission" date="2016-10" db="EMBL/GenBank/DDBJ databases">
        <title>Comparative genome analysis of multiple Pseudomonas spp. focuses on biocontrol and plant growth promoting traits.</title>
        <authorList>
            <person name="Tao X.-Y."/>
            <person name="Taylor C.G."/>
        </authorList>
    </citation>
    <scope>NUCLEOTIDE SEQUENCE [LARGE SCALE GENOMIC DNA]</scope>
    <source>
        <strain evidence="6 7">37D10</strain>
    </source>
</reference>
<evidence type="ECO:0000256" key="4">
    <source>
        <dbReference type="SAM" id="Phobius"/>
    </source>
</evidence>
<feature type="transmembrane region" description="Helical" evidence="4">
    <location>
        <begin position="56"/>
        <end position="80"/>
    </location>
</feature>
<evidence type="ECO:0000256" key="1">
    <source>
        <dbReference type="ARBA" id="ARBA00022692"/>
    </source>
</evidence>
<feature type="domain" description="Major facilitator superfamily (MFS) profile" evidence="5">
    <location>
        <begin position="26"/>
        <end position="405"/>
    </location>
</feature>
<feature type="transmembrane region" description="Helical" evidence="4">
    <location>
        <begin position="381"/>
        <end position="399"/>
    </location>
</feature>
<dbReference type="GO" id="GO:0005886">
    <property type="term" value="C:plasma membrane"/>
    <property type="evidence" value="ECO:0007669"/>
    <property type="project" value="TreeGrafter"/>
</dbReference>
<dbReference type="InterPro" id="IPR020846">
    <property type="entry name" value="MFS_dom"/>
</dbReference>
<evidence type="ECO:0000313" key="6">
    <source>
        <dbReference type="EMBL" id="ROM97282.1"/>
    </source>
</evidence>
<dbReference type="Proteomes" id="UP000284684">
    <property type="component" value="Unassembled WGS sequence"/>
</dbReference>
<keyword evidence="3 4" id="KW-0472">Membrane</keyword>
<feature type="transmembrane region" description="Helical" evidence="4">
    <location>
        <begin position="319"/>
        <end position="340"/>
    </location>
</feature>
<feature type="transmembrane region" description="Helical" evidence="4">
    <location>
        <begin position="347"/>
        <end position="369"/>
    </location>
</feature>
<keyword evidence="1 4" id="KW-0812">Transmembrane</keyword>
<dbReference type="EMBL" id="MOBI01000015">
    <property type="protein sequence ID" value="ROM97282.1"/>
    <property type="molecule type" value="Genomic_DNA"/>
</dbReference>
<evidence type="ECO:0000313" key="7">
    <source>
        <dbReference type="Proteomes" id="UP000284684"/>
    </source>
</evidence>
<dbReference type="RefSeq" id="WP_123582828.1">
    <property type="nucleotide sequence ID" value="NZ_MOBI01000015.1"/>
</dbReference>
<dbReference type="InterPro" id="IPR011701">
    <property type="entry name" value="MFS"/>
</dbReference>
<feature type="transmembrane region" description="Helical" evidence="4">
    <location>
        <begin position="155"/>
        <end position="175"/>
    </location>
</feature>
<feature type="transmembrane region" description="Helical" evidence="4">
    <location>
        <begin position="223"/>
        <end position="242"/>
    </location>
</feature>
<proteinExistence type="predicted"/>
<dbReference type="PANTHER" id="PTHR43129:SF1">
    <property type="entry name" value="FOSMIDOMYCIN RESISTANCE PROTEIN"/>
    <property type="match status" value="1"/>
</dbReference>
<evidence type="ECO:0000256" key="2">
    <source>
        <dbReference type="ARBA" id="ARBA00022989"/>
    </source>
</evidence>
<accession>A0A423GS49</accession>
<protein>
    <submittedName>
        <fullName evidence="6">MFS transporter</fullName>
    </submittedName>
</protein>
<dbReference type="CDD" id="cd17478">
    <property type="entry name" value="MFS_FsR"/>
    <property type="match status" value="1"/>
</dbReference>
<name>A0A423GS49_9PSED</name>
<keyword evidence="2 4" id="KW-1133">Transmembrane helix</keyword>
<gene>
    <name evidence="6" type="ORF">BK658_13715</name>
</gene>
<dbReference type="AlphaFoldDB" id="A0A423GS49"/>
<evidence type="ECO:0000259" key="5">
    <source>
        <dbReference type="PROSITE" id="PS50850"/>
    </source>
</evidence>
<dbReference type="Gene3D" id="1.20.1250.20">
    <property type="entry name" value="MFS general substrate transporter like domains"/>
    <property type="match status" value="2"/>
</dbReference>
<dbReference type="InterPro" id="IPR036259">
    <property type="entry name" value="MFS_trans_sf"/>
</dbReference>
<dbReference type="GO" id="GO:0022857">
    <property type="term" value="F:transmembrane transporter activity"/>
    <property type="evidence" value="ECO:0007669"/>
    <property type="project" value="InterPro"/>
</dbReference>
<feature type="transmembrane region" description="Helical" evidence="4">
    <location>
        <begin position="92"/>
        <end position="125"/>
    </location>
</feature>
<comment type="caution">
    <text evidence="6">The sequence shown here is derived from an EMBL/GenBank/DDBJ whole genome shotgun (WGS) entry which is preliminary data.</text>
</comment>
<dbReference type="Pfam" id="PF07690">
    <property type="entry name" value="MFS_1"/>
    <property type="match status" value="1"/>
</dbReference>
<evidence type="ECO:0000256" key="3">
    <source>
        <dbReference type="ARBA" id="ARBA00023136"/>
    </source>
</evidence>
<feature type="transmembrane region" description="Helical" evidence="4">
    <location>
        <begin position="262"/>
        <end position="282"/>
    </location>
</feature>
<sequence length="405" mass="43021">MATSNAQTAASPALATSQSSPLVMRIIGAVALAHLINDLIQSVLPSIYPMLKANYGLTFTQVGLITLTFQLTASLLQPWVGYYTDRHPQPYLLPAGAICTLVGILMMSQVGSFPLILLAAGLIGVGSSTFHPEASRVARLASGGRFGLAQSTFQVGGNAGSAFGPLLAAAIIIPFGQGNVAWFGLFAVFALVVLYGISRWYANHLSLFKLKQGQAATHGLSKGRVVSALVVLGLLVFSKYFYMASFTSYFTFYLIEKFDLSVASSQLHLFLFLGAVAAGTFFGGPIGDKVGRKAVIWFSILGVAPFTLILPHVDLFWTSILSVVIGFILASAFSAIVVYAQELVPGNVGMIAGVFFGLMFGFGGIGAALLGHLADIHGIEYVYRLCSFLPLFGVLAIFLPRTKKI</sequence>
<dbReference type="PANTHER" id="PTHR43129">
    <property type="entry name" value="FOSMIDOMYCIN RESISTANCE PROTEIN"/>
    <property type="match status" value="1"/>
</dbReference>
<feature type="transmembrane region" description="Helical" evidence="4">
    <location>
        <begin position="181"/>
        <end position="202"/>
    </location>
</feature>
<organism evidence="6 7">
    <name type="scientific">Pseudomonas brassicacearum</name>
    <dbReference type="NCBI Taxonomy" id="930166"/>
    <lineage>
        <taxon>Bacteria</taxon>
        <taxon>Pseudomonadati</taxon>
        <taxon>Pseudomonadota</taxon>
        <taxon>Gammaproteobacteria</taxon>
        <taxon>Pseudomonadales</taxon>
        <taxon>Pseudomonadaceae</taxon>
        <taxon>Pseudomonas</taxon>
    </lineage>
</organism>
<dbReference type="SUPFAM" id="SSF103473">
    <property type="entry name" value="MFS general substrate transporter"/>
    <property type="match status" value="1"/>
</dbReference>
<dbReference type="PROSITE" id="PS50850">
    <property type="entry name" value="MFS"/>
    <property type="match status" value="1"/>
</dbReference>